<proteinExistence type="inferred from homology"/>
<name>A0A914CG83_9BILA</name>
<accession>A0A914CG83</accession>
<evidence type="ECO:0000313" key="3">
    <source>
        <dbReference type="Proteomes" id="UP000887540"/>
    </source>
</evidence>
<dbReference type="PANTHER" id="PTHR46188">
    <property type="entry name" value="BOLA-LIKE PROTEIN 3"/>
    <property type="match status" value="1"/>
</dbReference>
<dbReference type="InterPro" id="IPR052275">
    <property type="entry name" value="Mt_Fe-S_assembly_factor"/>
</dbReference>
<dbReference type="GO" id="GO:0005759">
    <property type="term" value="C:mitochondrial matrix"/>
    <property type="evidence" value="ECO:0007669"/>
    <property type="project" value="TreeGrafter"/>
</dbReference>
<dbReference type="Pfam" id="PF01722">
    <property type="entry name" value="BolA"/>
    <property type="match status" value="1"/>
</dbReference>
<evidence type="ECO:0000313" key="4">
    <source>
        <dbReference type="WBParaSite" id="ACRNAN_scaffold1010.g21825.t1"/>
    </source>
</evidence>
<reference evidence="4" key="1">
    <citation type="submission" date="2022-11" db="UniProtKB">
        <authorList>
            <consortium name="WormBaseParasite"/>
        </authorList>
    </citation>
    <scope>IDENTIFICATION</scope>
</reference>
<dbReference type="WBParaSite" id="ACRNAN_scaffold1010.g21825.t1">
    <property type="protein sequence ID" value="ACRNAN_scaffold1010.g21825.t1"/>
    <property type="gene ID" value="ACRNAN_scaffold1010.g21825"/>
</dbReference>
<protein>
    <submittedName>
        <fullName evidence="4">BolA-like protein 3</fullName>
    </submittedName>
</protein>
<sequence>MFRQISHNLIPFIKPTQAARLLCTASTSTSEGEKRLAEKLMKHFSPGSQVKVVDVSGGCGSMYQIQVTSSDFKGKLKVQQHRMVNDAIRDDIKSMHGLVIDTKPA</sequence>
<dbReference type="PANTHER" id="PTHR46188:SF1">
    <property type="entry name" value="BOLA-LIKE PROTEIN 3"/>
    <property type="match status" value="1"/>
</dbReference>
<dbReference type="AlphaFoldDB" id="A0A914CG83"/>
<dbReference type="Proteomes" id="UP000887540">
    <property type="component" value="Unplaced"/>
</dbReference>
<comment type="similarity">
    <text evidence="1 2">Belongs to the BolA/IbaG family.</text>
</comment>
<dbReference type="InterPro" id="IPR036065">
    <property type="entry name" value="BolA-like_sf"/>
</dbReference>
<dbReference type="InterPro" id="IPR002634">
    <property type="entry name" value="BolA"/>
</dbReference>
<evidence type="ECO:0000256" key="2">
    <source>
        <dbReference type="RuleBase" id="RU003860"/>
    </source>
</evidence>
<keyword evidence="3" id="KW-1185">Reference proteome</keyword>
<organism evidence="3 4">
    <name type="scientific">Acrobeloides nanus</name>
    <dbReference type="NCBI Taxonomy" id="290746"/>
    <lineage>
        <taxon>Eukaryota</taxon>
        <taxon>Metazoa</taxon>
        <taxon>Ecdysozoa</taxon>
        <taxon>Nematoda</taxon>
        <taxon>Chromadorea</taxon>
        <taxon>Rhabditida</taxon>
        <taxon>Tylenchina</taxon>
        <taxon>Cephalobomorpha</taxon>
        <taxon>Cephaloboidea</taxon>
        <taxon>Cephalobidae</taxon>
        <taxon>Acrobeloides</taxon>
    </lineage>
</organism>
<dbReference type="SUPFAM" id="SSF82657">
    <property type="entry name" value="BolA-like"/>
    <property type="match status" value="1"/>
</dbReference>
<dbReference type="Gene3D" id="3.30.300.90">
    <property type="entry name" value="BolA-like"/>
    <property type="match status" value="1"/>
</dbReference>
<evidence type="ECO:0000256" key="1">
    <source>
        <dbReference type="ARBA" id="ARBA00005578"/>
    </source>
</evidence>